<protein>
    <recommendedName>
        <fullName evidence="2">Copine C-terminal domain-containing protein</fullName>
    </recommendedName>
</protein>
<evidence type="ECO:0000313" key="1">
    <source>
        <dbReference type="EMBL" id="RHN49334.1"/>
    </source>
</evidence>
<evidence type="ECO:0008006" key="2">
    <source>
        <dbReference type="Google" id="ProtNLM"/>
    </source>
</evidence>
<comment type="caution">
    <text evidence="1">The sequence shown here is derived from an EMBL/GenBank/DDBJ whole genome shotgun (WGS) entry which is preliminary data.</text>
</comment>
<gene>
    <name evidence="1" type="ORF">MtrunA17_Chr7g0273391</name>
</gene>
<proteinExistence type="predicted"/>
<accession>A0A396HC17</accession>
<dbReference type="AlphaFoldDB" id="A0A396HC17"/>
<dbReference type="Proteomes" id="UP000265566">
    <property type="component" value="Chromosome 7"/>
</dbReference>
<dbReference type="Gramene" id="rna44152">
    <property type="protein sequence ID" value="RHN49334.1"/>
    <property type="gene ID" value="gene44152"/>
</dbReference>
<reference evidence="1" key="1">
    <citation type="journal article" date="2018" name="Nat. Plants">
        <title>Whole-genome landscape of Medicago truncatula symbiotic genes.</title>
        <authorList>
            <person name="Pecrix Y."/>
            <person name="Gamas P."/>
            <person name="Carrere S."/>
        </authorList>
    </citation>
    <scope>NUCLEOTIDE SEQUENCE</scope>
    <source>
        <tissue evidence="1">Leaves</tissue>
    </source>
</reference>
<dbReference type="EMBL" id="PSQE01000007">
    <property type="protein sequence ID" value="RHN49334.1"/>
    <property type="molecule type" value="Genomic_DNA"/>
</dbReference>
<organism evidence="1">
    <name type="scientific">Medicago truncatula</name>
    <name type="common">Barrel medic</name>
    <name type="synonym">Medicago tribuloides</name>
    <dbReference type="NCBI Taxonomy" id="3880"/>
    <lineage>
        <taxon>Eukaryota</taxon>
        <taxon>Viridiplantae</taxon>
        <taxon>Streptophyta</taxon>
        <taxon>Embryophyta</taxon>
        <taxon>Tracheophyta</taxon>
        <taxon>Spermatophyta</taxon>
        <taxon>Magnoliopsida</taxon>
        <taxon>eudicotyledons</taxon>
        <taxon>Gunneridae</taxon>
        <taxon>Pentapetalae</taxon>
        <taxon>rosids</taxon>
        <taxon>fabids</taxon>
        <taxon>Fabales</taxon>
        <taxon>Fabaceae</taxon>
        <taxon>Papilionoideae</taxon>
        <taxon>50 kb inversion clade</taxon>
        <taxon>NPAAA clade</taxon>
        <taxon>Hologalegina</taxon>
        <taxon>IRL clade</taxon>
        <taxon>Trifolieae</taxon>
        <taxon>Medicago</taxon>
    </lineage>
</organism>
<name>A0A396HC17_MEDTR</name>
<sequence length="48" mass="5547">MREVQKGQISVVQALLEELPDQFLSFMRSRNIKPLPSQSHFPQASKIH</sequence>